<dbReference type="Gene3D" id="1.25.40.10">
    <property type="entry name" value="Tetratricopeptide repeat domain"/>
    <property type="match status" value="1"/>
</dbReference>
<dbReference type="InterPro" id="IPR039340">
    <property type="entry name" value="Tfc4/TFIIIC-102/Sfc4"/>
</dbReference>
<dbReference type="EMBL" id="NBSK02000005">
    <property type="protein sequence ID" value="KAJ0208109.1"/>
    <property type="molecule type" value="Genomic_DNA"/>
</dbReference>
<dbReference type="InterPro" id="IPR011990">
    <property type="entry name" value="TPR-like_helical_dom_sf"/>
</dbReference>
<sequence length="124" mass="14480">MLDKQCNIPKYEDPEDVSLRYHRASIYVELENYHKAGESYEQIWQLRSKNLEALKTAAMKELKDVDLSMVHLLASMHMLGNAHDKALHHIEYAFFSVFTYQTVNDYSHLIIEADDSLMTVKHHA</sequence>
<dbReference type="SUPFAM" id="SSF48452">
    <property type="entry name" value="TPR-like"/>
    <property type="match status" value="1"/>
</dbReference>
<dbReference type="PANTHER" id="PTHR23082">
    <property type="entry name" value="TRANSCRIPTION INITIATION FACTOR IIIC TFIIIC , POLYPEPTIDE 3-RELATED"/>
    <property type="match status" value="1"/>
</dbReference>
<organism evidence="1 2">
    <name type="scientific">Lactuca sativa</name>
    <name type="common">Garden lettuce</name>
    <dbReference type="NCBI Taxonomy" id="4236"/>
    <lineage>
        <taxon>Eukaryota</taxon>
        <taxon>Viridiplantae</taxon>
        <taxon>Streptophyta</taxon>
        <taxon>Embryophyta</taxon>
        <taxon>Tracheophyta</taxon>
        <taxon>Spermatophyta</taxon>
        <taxon>Magnoliopsida</taxon>
        <taxon>eudicotyledons</taxon>
        <taxon>Gunneridae</taxon>
        <taxon>Pentapetalae</taxon>
        <taxon>asterids</taxon>
        <taxon>campanulids</taxon>
        <taxon>Asterales</taxon>
        <taxon>Asteraceae</taxon>
        <taxon>Cichorioideae</taxon>
        <taxon>Cichorieae</taxon>
        <taxon>Lactucinae</taxon>
        <taxon>Lactuca</taxon>
    </lineage>
</organism>
<dbReference type="GO" id="GO:0006383">
    <property type="term" value="P:transcription by RNA polymerase III"/>
    <property type="evidence" value="ECO:0007669"/>
    <property type="project" value="InterPro"/>
</dbReference>
<accession>A0A9R1VMM8</accession>
<evidence type="ECO:0000313" key="1">
    <source>
        <dbReference type="EMBL" id="KAJ0208109.1"/>
    </source>
</evidence>
<keyword evidence="2" id="KW-1185">Reference proteome</keyword>
<protein>
    <submittedName>
        <fullName evidence="1">Uncharacterized protein</fullName>
    </submittedName>
</protein>
<dbReference type="Proteomes" id="UP000235145">
    <property type="component" value="Unassembled WGS sequence"/>
</dbReference>
<gene>
    <name evidence="1" type="ORF">LSAT_V11C500262020</name>
</gene>
<dbReference type="AlphaFoldDB" id="A0A9R1VMM8"/>
<proteinExistence type="predicted"/>
<reference evidence="1 2" key="1">
    <citation type="journal article" date="2017" name="Nat. Commun.">
        <title>Genome assembly with in vitro proximity ligation data and whole-genome triplication in lettuce.</title>
        <authorList>
            <person name="Reyes-Chin-Wo S."/>
            <person name="Wang Z."/>
            <person name="Yang X."/>
            <person name="Kozik A."/>
            <person name="Arikit S."/>
            <person name="Song C."/>
            <person name="Xia L."/>
            <person name="Froenicke L."/>
            <person name="Lavelle D.O."/>
            <person name="Truco M.J."/>
            <person name="Xia R."/>
            <person name="Zhu S."/>
            <person name="Xu C."/>
            <person name="Xu H."/>
            <person name="Xu X."/>
            <person name="Cox K."/>
            <person name="Korf I."/>
            <person name="Meyers B.C."/>
            <person name="Michelmore R.W."/>
        </authorList>
    </citation>
    <scope>NUCLEOTIDE SEQUENCE [LARGE SCALE GENOMIC DNA]</scope>
    <source>
        <strain evidence="2">cv. Salinas</strain>
        <tissue evidence="1">Seedlings</tissue>
    </source>
</reference>
<name>A0A9R1VMM8_LACSA</name>
<dbReference type="PANTHER" id="PTHR23082:SF0">
    <property type="entry name" value="GENERAL TRANSCRIPTION FACTOR 3C POLYPEPTIDE 3"/>
    <property type="match status" value="1"/>
</dbReference>
<comment type="caution">
    <text evidence="1">The sequence shown here is derived from an EMBL/GenBank/DDBJ whole genome shotgun (WGS) entry which is preliminary data.</text>
</comment>
<evidence type="ECO:0000313" key="2">
    <source>
        <dbReference type="Proteomes" id="UP000235145"/>
    </source>
</evidence>